<feature type="domain" description="4Fe-4S ferredoxin-type" evidence="1">
    <location>
        <begin position="4"/>
        <end position="33"/>
    </location>
</feature>
<dbReference type="PANTHER" id="PTHR43193:SF2">
    <property type="entry name" value="POLYFERREDOXIN PROTEIN FWDF"/>
    <property type="match status" value="1"/>
</dbReference>
<feature type="non-terminal residue" evidence="2">
    <location>
        <position position="78"/>
    </location>
</feature>
<comment type="caution">
    <text evidence="2">The sequence shown here is derived from an EMBL/GenBank/DDBJ whole genome shotgun (WGS) entry which is preliminary data.</text>
</comment>
<reference evidence="2" key="1">
    <citation type="journal article" date="2014" name="Front. Microbiol.">
        <title>High frequency of phylogenetically diverse reductive dehalogenase-homologous genes in deep subseafloor sedimentary metagenomes.</title>
        <authorList>
            <person name="Kawai M."/>
            <person name="Futagami T."/>
            <person name="Toyoda A."/>
            <person name="Takaki Y."/>
            <person name="Nishi S."/>
            <person name="Hori S."/>
            <person name="Arai W."/>
            <person name="Tsubouchi T."/>
            <person name="Morono Y."/>
            <person name="Uchiyama I."/>
            <person name="Ito T."/>
            <person name="Fujiyama A."/>
            <person name="Inagaki F."/>
            <person name="Takami H."/>
        </authorList>
    </citation>
    <scope>NUCLEOTIDE SEQUENCE</scope>
    <source>
        <strain evidence="2">Expedition CK06-06</strain>
    </source>
</reference>
<protein>
    <recommendedName>
        <fullName evidence="1">4Fe-4S ferredoxin-type domain-containing protein</fullName>
    </recommendedName>
</protein>
<dbReference type="InterPro" id="IPR017896">
    <property type="entry name" value="4Fe4S_Fe-S-bd"/>
</dbReference>
<dbReference type="PANTHER" id="PTHR43193">
    <property type="match status" value="1"/>
</dbReference>
<dbReference type="SUPFAM" id="SSF54862">
    <property type="entry name" value="4Fe-4S ferredoxins"/>
    <property type="match status" value="1"/>
</dbReference>
<proteinExistence type="predicted"/>
<dbReference type="PROSITE" id="PS51379">
    <property type="entry name" value="4FE4S_FER_2"/>
    <property type="match status" value="1"/>
</dbReference>
<gene>
    <name evidence="2" type="ORF">S12H4_62516</name>
</gene>
<dbReference type="Gene3D" id="3.30.70.20">
    <property type="match status" value="1"/>
</dbReference>
<dbReference type="AlphaFoldDB" id="X1UPG0"/>
<dbReference type="EMBL" id="BARW01041980">
    <property type="protein sequence ID" value="GAJ19384.1"/>
    <property type="molecule type" value="Genomic_DNA"/>
</dbReference>
<dbReference type="PROSITE" id="PS00198">
    <property type="entry name" value="4FE4S_FER_1"/>
    <property type="match status" value="1"/>
</dbReference>
<evidence type="ECO:0000259" key="1">
    <source>
        <dbReference type="PROSITE" id="PS51379"/>
    </source>
</evidence>
<dbReference type="InterPro" id="IPR052977">
    <property type="entry name" value="Polyferredoxin-like_ET"/>
</dbReference>
<sequence length="78" mass="8516">EGFLVPFINNEKCIECGMCQKYCPIIENQLTENLDIPISFAAWSKNAQTRIKSSSGGVFTEIAKVVINEGGVVFGVAF</sequence>
<name>X1UPG0_9ZZZZ</name>
<dbReference type="Pfam" id="PF12797">
    <property type="entry name" value="Fer4_2"/>
    <property type="match status" value="1"/>
</dbReference>
<organism evidence="2">
    <name type="scientific">marine sediment metagenome</name>
    <dbReference type="NCBI Taxonomy" id="412755"/>
    <lineage>
        <taxon>unclassified sequences</taxon>
        <taxon>metagenomes</taxon>
        <taxon>ecological metagenomes</taxon>
    </lineage>
</organism>
<feature type="non-terminal residue" evidence="2">
    <location>
        <position position="1"/>
    </location>
</feature>
<dbReference type="InterPro" id="IPR017900">
    <property type="entry name" value="4Fe4S_Fe_S_CS"/>
</dbReference>
<accession>X1UPG0</accession>
<evidence type="ECO:0000313" key="2">
    <source>
        <dbReference type="EMBL" id="GAJ19384.1"/>
    </source>
</evidence>